<protein>
    <submittedName>
        <fullName evidence="2">Uncharacterized protein</fullName>
    </submittedName>
</protein>
<gene>
    <name evidence="2" type="ORF">B0F90DRAFT_1818625</name>
</gene>
<dbReference type="EMBL" id="WTXG01000028">
    <property type="protein sequence ID" value="KAI0298438.1"/>
    <property type="molecule type" value="Genomic_DNA"/>
</dbReference>
<dbReference type="AlphaFoldDB" id="A0AAD4QMG3"/>
<dbReference type="PANTHER" id="PTHR33266">
    <property type="entry name" value="CHROMOSOME 15, WHOLE GENOME SHOTGUN SEQUENCE"/>
    <property type="match status" value="1"/>
</dbReference>
<accession>A0AAD4QMG3</accession>
<name>A0AAD4QMG3_9AGAM</name>
<proteinExistence type="predicted"/>
<organism evidence="2 3">
    <name type="scientific">Multifurca ochricompacta</name>
    <dbReference type="NCBI Taxonomy" id="376703"/>
    <lineage>
        <taxon>Eukaryota</taxon>
        <taxon>Fungi</taxon>
        <taxon>Dikarya</taxon>
        <taxon>Basidiomycota</taxon>
        <taxon>Agaricomycotina</taxon>
        <taxon>Agaricomycetes</taxon>
        <taxon>Russulales</taxon>
        <taxon>Russulaceae</taxon>
        <taxon>Multifurca</taxon>
    </lineage>
</organism>
<dbReference type="Proteomes" id="UP001203297">
    <property type="component" value="Unassembled WGS sequence"/>
</dbReference>
<evidence type="ECO:0000313" key="2">
    <source>
        <dbReference type="EMBL" id="KAI0298438.1"/>
    </source>
</evidence>
<dbReference type="PANTHER" id="PTHR33266:SF1">
    <property type="entry name" value="F-BOX DOMAIN-CONTAINING PROTEIN"/>
    <property type="match status" value="1"/>
</dbReference>
<evidence type="ECO:0000313" key="3">
    <source>
        <dbReference type="Proteomes" id="UP001203297"/>
    </source>
</evidence>
<feature type="region of interest" description="Disordered" evidence="1">
    <location>
        <begin position="1"/>
        <end position="32"/>
    </location>
</feature>
<sequence>MSKRPLSPSSPPAAKHARQEHQDPIPSSSMDVDQKVSSYIASSYGLSSERLKRFMKILRAAIEPNASDQEIKEDLKEIYARFRIAYDGFRTGFVSEDVFTENAIREEEHFFNVLKRAVREGATEDDHQAVVTHNVFWTPRPPINEATEVVTGLQRLEESVVMNSWNAGFVYDAPLKGLKNHVKRELKSLGSDQKLYARYCSIIQSSGMGKSRLIDELSREDFLIPINLRRHGSKGYPPPDNELRDFLAGPRGSEDTALLAYYRAYYFLLALFKVTQDTIVNELDPHSDDANRAYRIRAFRELMSNGQNMRSVGADRQSFYNKVVAQANSGMSAQPKADVRALFNAFDRLRDALNRRTNRHALPSEKQSQVDMDIEIYISFDEAHSLTTPFGEHDWRSPFTELRRILQILRKRPMWSFFLSTSAKITEFSHVHSADPSNRVRQGELIIPQPYIYLGFDQLMQTRKISKHSTLKDITSLECIAHMGRPLWGTLYDHGNQVTREGLIDFAMEKLLCGSRGPGPLSDARIYAVLSQRLALDIDSSQYHLSSVTPLNLAEIIHEQITYHMRVCISVGKEFESMHAVASSEPILSEAASRIMNDGRGFNLPVALEKVFSGFSVSQGARGELLVAAWFTWARDQVVKSKGEPCDGALCHFFTVKELFKNLFPASIFELIAKTKPSLCPQNGNTNQPLFKDAFKRARMHFNHFIKPYEHEVLARKYLIRFMARGAAALGTNCQPGFDAVYPFLYGDIHLDVQKLGFILVQVKNNASIGPKKFNGIFRDMDPFEYELLDASDKKNGIFPIPIIRLLFSLSSKGDPKVEHMKYKSPSDGATSLGNKGQALFTSYDYVCSGVSEDVLKPVAADSPDMWKALVNTREGWDAFLRSSNEPELLVPYFPVLGVLAG</sequence>
<reference evidence="2" key="1">
    <citation type="journal article" date="2022" name="New Phytol.">
        <title>Evolutionary transition to the ectomycorrhizal habit in the genomes of a hyperdiverse lineage of mushroom-forming fungi.</title>
        <authorList>
            <person name="Looney B."/>
            <person name="Miyauchi S."/>
            <person name="Morin E."/>
            <person name="Drula E."/>
            <person name="Courty P.E."/>
            <person name="Kohler A."/>
            <person name="Kuo A."/>
            <person name="LaButti K."/>
            <person name="Pangilinan J."/>
            <person name="Lipzen A."/>
            <person name="Riley R."/>
            <person name="Andreopoulos W."/>
            <person name="He G."/>
            <person name="Johnson J."/>
            <person name="Nolan M."/>
            <person name="Tritt A."/>
            <person name="Barry K.W."/>
            <person name="Grigoriev I.V."/>
            <person name="Nagy L.G."/>
            <person name="Hibbett D."/>
            <person name="Henrissat B."/>
            <person name="Matheny P.B."/>
            <person name="Labbe J."/>
            <person name="Martin F.M."/>
        </authorList>
    </citation>
    <scope>NUCLEOTIDE SEQUENCE</scope>
    <source>
        <strain evidence="2">BPL690</strain>
    </source>
</reference>
<evidence type="ECO:0000256" key="1">
    <source>
        <dbReference type="SAM" id="MobiDB-lite"/>
    </source>
</evidence>
<comment type="caution">
    <text evidence="2">The sequence shown here is derived from an EMBL/GenBank/DDBJ whole genome shotgun (WGS) entry which is preliminary data.</text>
</comment>
<keyword evidence="3" id="KW-1185">Reference proteome</keyword>